<accession>A0A3E0H1P3</accession>
<protein>
    <submittedName>
        <fullName evidence="2">Acyl carrier protein</fullName>
    </submittedName>
</protein>
<dbReference type="InterPro" id="IPR009081">
    <property type="entry name" value="PP-bd_ACP"/>
</dbReference>
<dbReference type="RefSeq" id="WP_116179763.1">
    <property type="nucleotide sequence ID" value="NZ_CP144375.1"/>
</dbReference>
<dbReference type="Pfam" id="PF00550">
    <property type="entry name" value="PP-binding"/>
    <property type="match status" value="1"/>
</dbReference>
<dbReference type="SUPFAM" id="SSF47336">
    <property type="entry name" value="ACP-like"/>
    <property type="match status" value="1"/>
</dbReference>
<keyword evidence="3" id="KW-1185">Reference proteome</keyword>
<name>A0A3E0H1P3_9PSEU</name>
<evidence type="ECO:0000313" key="3">
    <source>
        <dbReference type="Proteomes" id="UP000256269"/>
    </source>
</evidence>
<feature type="domain" description="Carrier" evidence="1">
    <location>
        <begin position="1"/>
        <end position="80"/>
    </location>
</feature>
<comment type="caution">
    <text evidence="2">The sequence shown here is derived from an EMBL/GenBank/DDBJ whole genome shotgun (WGS) entry which is preliminary data.</text>
</comment>
<evidence type="ECO:0000259" key="1">
    <source>
        <dbReference type="PROSITE" id="PS50075"/>
    </source>
</evidence>
<reference evidence="2 3" key="1">
    <citation type="submission" date="2018-08" db="EMBL/GenBank/DDBJ databases">
        <title>Genomic Encyclopedia of Archaeal and Bacterial Type Strains, Phase II (KMG-II): from individual species to whole genera.</title>
        <authorList>
            <person name="Goeker M."/>
        </authorList>
    </citation>
    <scope>NUCLEOTIDE SEQUENCE [LARGE SCALE GENOMIC DNA]</scope>
    <source>
        <strain evidence="2 3">DSM 45791</strain>
    </source>
</reference>
<dbReference type="OrthoDB" id="2665189at2"/>
<dbReference type="InterPro" id="IPR036736">
    <property type="entry name" value="ACP-like_sf"/>
</dbReference>
<dbReference type="Proteomes" id="UP000256269">
    <property type="component" value="Unassembled WGS sequence"/>
</dbReference>
<dbReference type="AlphaFoldDB" id="A0A3E0H1P3"/>
<organism evidence="2 3">
    <name type="scientific">Kutzneria buriramensis</name>
    <dbReference type="NCBI Taxonomy" id="1045776"/>
    <lineage>
        <taxon>Bacteria</taxon>
        <taxon>Bacillati</taxon>
        <taxon>Actinomycetota</taxon>
        <taxon>Actinomycetes</taxon>
        <taxon>Pseudonocardiales</taxon>
        <taxon>Pseudonocardiaceae</taxon>
        <taxon>Kutzneria</taxon>
    </lineage>
</organism>
<dbReference type="PROSITE" id="PS50075">
    <property type="entry name" value="CARRIER"/>
    <property type="match status" value="1"/>
</dbReference>
<sequence length="83" mass="8669">MSETPWPAAFADILARHLPLAEGPVPGDAALSDLGLDSLGTVSLVMELEDSLDIAIPDELLVAETFHTAATLWAATSDLLARA</sequence>
<dbReference type="EMBL" id="QUNO01000017">
    <property type="protein sequence ID" value="REH35688.1"/>
    <property type="molecule type" value="Genomic_DNA"/>
</dbReference>
<proteinExistence type="predicted"/>
<gene>
    <name evidence="2" type="ORF">BCF44_11776</name>
</gene>
<evidence type="ECO:0000313" key="2">
    <source>
        <dbReference type="EMBL" id="REH35688.1"/>
    </source>
</evidence>
<dbReference type="Gene3D" id="1.10.1200.10">
    <property type="entry name" value="ACP-like"/>
    <property type="match status" value="1"/>
</dbReference>